<keyword evidence="2" id="KW-0812">Transmembrane</keyword>
<dbReference type="Gene3D" id="1.10.287.70">
    <property type="match status" value="1"/>
</dbReference>
<gene>
    <name evidence="4" type="ORF">L2716_12255</name>
</gene>
<dbReference type="Pfam" id="PF07885">
    <property type="entry name" value="Ion_trans_2"/>
    <property type="match status" value="1"/>
</dbReference>
<dbReference type="InterPro" id="IPR036291">
    <property type="entry name" value="NAD(P)-bd_dom_sf"/>
</dbReference>
<name>A0ABS9H3V7_9BACL</name>
<keyword evidence="4" id="KW-0406">Ion transport</keyword>
<comment type="subcellular location">
    <subcellularLocation>
        <location evidence="1">Cell membrane</location>
        <topology evidence="1">Multi-pass membrane protein</topology>
    </subcellularLocation>
</comment>
<keyword evidence="5" id="KW-1185">Reference proteome</keyword>
<organism evidence="4 5">
    <name type="scientific">Pseudalkalibacillus berkeleyi</name>
    <dbReference type="NCBI Taxonomy" id="1069813"/>
    <lineage>
        <taxon>Bacteria</taxon>
        <taxon>Bacillati</taxon>
        <taxon>Bacillota</taxon>
        <taxon>Bacilli</taxon>
        <taxon>Bacillales</taxon>
        <taxon>Fictibacillaceae</taxon>
        <taxon>Pseudalkalibacillus</taxon>
    </lineage>
</organism>
<proteinExistence type="predicted"/>
<dbReference type="Proteomes" id="UP001649381">
    <property type="component" value="Unassembled WGS sequence"/>
</dbReference>
<keyword evidence="4" id="KW-0813">Transport</keyword>
<keyword evidence="2" id="KW-1133">Transmembrane helix</keyword>
<dbReference type="PANTHER" id="PTHR43833:SF9">
    <property type="entry name" value="POTASSIUM CHANNEL PROTEIN YUGO-RELATED"/>
    <property type="match status" value="1"/>
</dbReference>
<feature type="transmembrane region" description="Helical" evidence="2">
    <location>
        <begin position="12"/>
        <end position="35"/>
    </location>
</feature>
<dbReference type="Gene3D" id="3.40.50.720">
    <property type="entry name" value="NAD(P)-binding Rossmann-like Domain"/>
    <property type="match status" value="1"/>
</dbReference>
<dbReference type="PROSITE" id="PS51201">
    <property type="entry name" value="RCK_N"/>
    <property type="match status" value="1"/>
</dbReference>
<dbReference type="InterPro" id="IPR003148">
    <property type="entry name" value="RCK_N"/>
</dbReference>
<reference evidence="4 5" key="1">
    <citation type="submission" date="2022-01" db="EMBL/GenBank/DDBJ databases">
        <title>Alkalihalobacillus sp. EGI L200015, a novel bacterium isolated from a salt lake sediment.</title>
        <authorList>
            <person name="Gao L."/>
            <person name="Fang B.-Z."/>
            <person name="Li W.-J."/>
        </authorList>
    </citation>
    <scope>NUCLEOTIDE SEQUENCE [LARGE SCALE GENOMIC DNA]</scope>
    <source>
        <strain evidence="4 5">KCTC 12718</strain>
    </source>
</reference>
<dbReference type="GO" id="GO:0034220">
    <property type="term" value="P:monoatomic ion transmembrane transport"/>
    <property type="evidence" value="ECO:0007669"/>
    <property type="project" value="UniProtKB-KW"/>
</dbReference>
<feature type="domain" description="RCK N-terminal" evidence="3">
    <location>
        <begin position="112"/>
        <end position="237"/>
    </location>
</feature>
<dbReference type="EMBL" id="JAKIJS010000001">
    <property type="protein sequence ID" value="MCF6138500.1"/>
    <property type="molecule type" value="Genomic_DNA"/>
</dbReference>
<feature type="transmembrane region" description="Helical" evidence="2">
    <location>
        <begin position="71"/>
        <end position="89"/>
    </location>
</feature>
<dbReference type="PANTHER" id="PTHR43833">
    <property type="entry name" value="POTASSIUM CHANNEL PROTEIN 2-RELATED-RELATED"/>
    <property type="match status" value="1"/>
</dbReference>
<keyword evidence="4" id="KW-0407">Ion channel</keyword>
<dbReference type="SUPFAM" id="SSF51735">
    <property type="entry name" value="NAD(P)-binding Rossmann-fold domains"/>
    <property type="match status" value="1"/>
</dbReference>
<dbReference type="RefSeq" id="WP_236335255.1">
    <property type="nucleotide sequence ID" value="NZ_JAKIJS010000001.1"/>
</dbReference>
<dbReference type="InterPro" id="IPR050721">
    <property type="entry name" value="Trk_Ktr_HKT_K-transport"/>
</dbReference>
<comment type="caution">
    <text evidence="4">The sequence shown here is derived from an EMBL/GenBank/DDBJ whole genome shotgun (WGS) entry which is preliminary data.</text>
</comment>
<dbReference type="InterPro" id="IPR013099">
    <property type="entry name" value="K_chnl_dom"/>
</dbReference>
<evidence type="ECO:0000256" key="2">
    <source>
        <dbReference type="SAM" id="Phobius"/>
    </source>
</evidence>
<evidence type="ECO:0000259" key="3">
    <source>
        <dbReference type="PROSITE" id="PS51201"/>
    </source>
</evidence>
<evidence type="ECO:0000256" key="1">
    <source>
        <dbReference type="ARBA" id="ARBA00004651"/>
    </source>
</evidence>
<keyword evidence="2" id="KW-0472">Membrane</keyword>
<evidence type="ECO:0000313" key="4">
    <source>
        <dbReference type="EMBL" id="MCF6138500.1"/>
    </source>
</evidence>
<dbReference type="Pfam" id="PF02254">
    <property type="entry name" value="TrkA_N"/>
    <property type="match status" value="1"/>
</dbReference>
<accession>A0ABS9H3V7</accession>
<sequence>MKTITAHYLRLPAILRLIIIVLTVLFLFGTMMHYIEPGNYRTVFDGIYWAVVTAATVGYGDLVPKTLIGKVMTILLIFSGTTFITYFFSQMATYTVKRQNALMKGDMDYQKSGHIVVVGWNERTKTLIEKINEDTPDQHVVLIDRTINKNPFQNSNVHYIHGKSYEDQTLEKANVQFAKIVFITANNQVSEEQSDMDSILTLIAVIGMSPVAKTIVEILTSAQVENAKRAGATEIIHTSTIVSSALFKRMD</sequence>
<evidence type="ECO:0000313" key="5">
    <source>
        <dbReference type="Proteomes" id="UP001649381"/>
    </source>
</evidence>
<protein>
    <submittedName>
        <fullName evidence="4">Potassium channel family protein</fullName>
    </submittedName>
</protein>
<dbReference type="SUPFAM" id="SSF81324">
    <property type="entry name" value="Voltage-gated potassium channels"/>
    <property type="match status" value="1"/>
</dbReference>